<evidence type="ECO:0000313" key="9">
    <source>
        <dbReference type="EMBL" id="SDB15418.1"/>
    </source>
</evidence>
<comment type="similarity">
    <text evidence="2">Belongs to the DsbD family.</text>
</comment>
<evidence type="ECO:0000256" key="2">
    <source>
        <dbReference type="ARBA" id="ARBA00006143"/>
    </source>
</evidence>
<proteinExistence type="inferred from homology"/>
<keyword evidence="6 7" id="KW-0472">Membrane</keyword>
<sequence length="245" mass="25645">MAIDITHGGAFVAGLLSFVSPCVLPLVPPYLCYLAGVSLDQLTGNAPTTVGRRTVFLSSIAFVLGFSTIFVILGAAATAIGQLLRQYLDILTIIGGGIIIVMGLHFLGVFKIGFLHRQARVEVRSHQAGPLGSYVMGLAFGFGWTPCIGPVLSVILGLAGTEDTVSSGAILLATYSAGLGLPFIAAGLFAGPFMRFMKRFRGHVGKVEKTMGALLVVTGVLFVTGQITTIAFWLLDLFPGLAQIG</sequence>
<dbReference type="InterPro" id="IPR003834">
    <property type="entry name" value="Cyt_c_assmbl_TM_dom"/>
</dbReference>
<protein>
    <submittedName>
        <fullName evidence="9">Cytochrome c-type biogenesis protein</fullName>
    </submittedName>
</protein>
<feature type="transmembrane region" description="Helical" evidence="7">
    <location>
        <begin position="12"/>
        <end position="34"/>
    </location>
</feature>
<dbReference type="GO" id="GO:0017004">
    <property type="term" value="P:cytochrome complex assembly"/>
    <property type="evidence" value="ECO:0007669"/>
    <property type="project" value="UniProtKB-KW"/>
</dbReference>
<organism evidence="9 10">
    <name type="scientific">Bauldia litoralis</name>
    <dbReference type="NCBI Taxonomy" id="665467"/>
    <lineage>
        <taxon>Bacteria</taxon>
        <taxon>Pseudomonadati</taxon>
        <taxon>Pseudomonadota</taxon>
        <taxon>Alphaproteobacteria</taxon>
        <taxon>Hyphomicrobiales</taxon>
        <taxon>Kaistiaceae</taxon>
        <taxon>Bauldia</taxon>
    </lineage>
</organism>
<dbReference type="EMBL" id="FMXQ01000002">
    <property type="protein sequence ID" value="SDB15418.1"/>
    <property type="molecule type" value="Genomic_DNA"/>
</dbReference>
<evidence type="ECO:0000256" key="1">
    <source>
        <dbReference type="ARBA" id="ARBA00004141"/>
    </source>
</evidence>
<keyword evidence="10" id="KW-1185">Reference proteome</keyword>
<dbReference type="Proteomes" id="UP000199071">
    <property type="component" value="Unassembled WGS sequence"/>
</dbReference>
<dbReference type="PANTHER" id="PTHR31272:SF4">
    <property type="entry name" value="CYTOCHROME C-TYPE BIOGENESIS PROTEIN HI_1454-RELATED"/>
    <property type="match status" value="1"/>
</dbReference>
<evidence type="ECO:0000313" key="10">
    <source>
        <dbReference type="Proteomes" id="UP000199071"/>
    </source>
</evidence>
<dbReference type="GO" id="GO:0016020">
    <property type="term" value="C:membrane"/>
    <property type="evidence" value="ECO:0007669"/>
    <property type="project" value="UniProtKB-SubCell"/>
</dbReference>
<evidence type="ECO:0000259" key="8">
    <source>
        <dbReference type="Pfam" id="PF02683"/>
    </source>
</evidence>
<dbReference type="OrthoDB" id="9803065at2"/>
<dbReference type="RefSeq" id="WP_090875462.1">
    <property type="nucleotide sequence ID" value="NZ_FMXQ01000002.1"/>
</dbReference>
<reference evidence="9 10" key="1">
    <citation type="submission" date="2016-10" db="EMBL/GenBank/DDBJ databases">
        <authorList>
            <person name="de Groot N.N."/>
        </authorList>
    </citation>
    <scope>NUCLEOTIDE SEQUENCE [LARGE SCALE GENOMIC DNA]</scope>
    <source>
        <strain evidence="9 10">ATCC 35022</strain>
    </source>
</reference>
<feature type="transmembrane region" description="Helical" evidence="7">
    <location>
        <begin position="55"/>
        <end position="84"/>
    </location>
</feature>
<dbReference type="InterPro" id="IPR051790">
    <property type="entry name" value="Cytochrome_c-biogenesis_DsbD"/>
</dbReference>
<accession>A0A1G6B448</accession>
<dbReference type="PANTHER" id="PTHR31272">
    <property type="entry name" value="CYTOCHROME C-TYPE BIOGENESIS PROTEIN HI_1454-RELATED"/>
    <property type="match status" value="1"/>
</dbReference>
<feature type="transmembrane region" description="Helical" evidence="7">
    <location>
        <begin position="131"/>
        <end position="156"/>
    </location>
</feature>
<evidence type="ECO:0000256" key="4">
    <source>
        <dbReference type="ARBA" id="ARBA00022748"/>
    </source>
</evidence>
<name>A0A1G6B448_9HYPH</name>
<feature type="transmembrane region" description="Helical" evidence="7">
    <location>
        <begin position="168"/>
        <end position="191"/>
    </location>
</feature>
<dbReference type="Pfam" id="PF02683">
    <property type="entry name" value="DsbD_TM"/>
    <property type="match status" value="1"/>
</dbReference>
<dbReference type="AlphaFoldDB" id="A0A1G6B448"/>
<keyword evidence="3 7" id="KW-0812">Transmembrane</keyword>
<feature type="transmembrane region" description="Helical" evidence="7">
    <location>
        <begin position="90"/>
        <end position="110"/>
    </location>
</feature>
<feature type="transmembrane region" description="Helical" evidence="7">
    <location>
        <begin position="212"/>
        <end position="235"/>
    </location>
</feature>
<keyword evidence="4" id="KW-0201">Cytochrome c-type biogenesis</keyword>
<evidence type="ECO:0000256" key="6">
    <source>
        <dbReference type="ARBA" id="ARBA00023136"/>
    </source>
</evidence>
<keyword evidence="5 7" id="KW-1133">Transmembrane helix</keyword>
<feature type="domain" description="Cytochrome C biogenesis protein transmembrane" evidence="8">
    <location>
        <begin position="9"/>
        <end position="221"/>
    </location>
</feature>
<evidence type="ECO:0000256" key="3">
    <source>
        <dbReference type="ARBA" id="ARBA00022692"/>
    </source>
</evidence>
<evidence type="ECO:0000256" key="5">
    <source>
        <dbReference type="ARBA" id="ARBA00022989"/>
    </source>
</evidence>
<comment type="subcellular location">
    <subcellularLocation>
        <location evidence="1">Membrane</location>
        <topology evidence="1">Multi-pass membrane protein</topology>
    </subcellularLocation>
</comment>
<gene>
    <name evidence="9" type="ORF">SAMN02982931_01205</name>
</gene>
<evidence type="ECO:0000256" key="7">
    <source>
        <dbReference type="SAM" id="Phobius"/>
    </source>
</evidence>
<dbReference type="STRING" id="665467.SAMN02982931_01205"/>